<dbReference type="EMBL" id="AVOT02006757">
    <property type="protein sequence ID" value="MBW0482386.1"/>
    <property type="molecule type" value="Genomic_DNA"/>
</dbReference>
<comment type="caution">
    <text evidence="1">The sequence shown here is derived from an EMBL/GenBank/DDBJ whole genome shotgun (WGS) entry which is preliminary data.</text>
</comment>
<organism evidence="1 2">
    <name type="scientific">Austropuccinia psidii MF-1</name>
    <dbReference type="NCBI Taxonomy" id="1389203"/>
    <lineage>
        <taxon>Eukaryota</taxon>
        <taxon>Fungi</taxon>
        <taxon>Dikarya</taxon>
        <taxon>Basidiomycota</taxon>
        <taxon>Pucciniomycotina</taxon>
        <taxon>Pucciniomycetes</taxon>
        <taxon>Pucciniales</taxon>
        <taxon>Sphaerophragmiaceae</taxon>
        <taxon>Austropuccinia</taxon>
    </lineage>
</organism>
<evidence type="ECO:0000313" key="2">
    <source>
        <dbReference type="Proteomes" id="UP000765509"/>
    </source>
</evidence>
<gene>
    <name evidence="1" type="ORF">O181_022101</name>
</gene>
<keyword evidence="2" id="KW-1185">Reference proteome</keyword>
<dbReference type="AlphaFoldDB" id="A0A9Q3CC77"/>
<reference evidence="1" key="1">
    <citation type="submission" date="2021-03" db="EMBL/GenBank/DDBJ databases">
        <title>Draft genome sequence of rust myrtle Austropuccinia psidii MF-1, a brazilian biotype.</title>
        <authorList>
            <person name="Quecine M.C."/>
            <person name="Pachon D.M.R."/>
            <person name="Bonatelli M.L."/>
            <person name="Correr F.H."/>
            <person name="Franceschini L.M."/>
            <person name="Leite T.F."/>
            <person name="Margarido G.R.A."/>
            <person name="Almeida C.A."/>
            <person name="Ferrarezi J.A."/>
            <person name="Labate C.A."/>
        </authorList>
    </citation>
    <scope>NUCLEOTIDE SEQUENCE</scope>
    <source>
        <strain evidence="1">MF-1</strain>
    </source>
</reference>
<evidence type="ECO:0000313" key="1">
    <source>
        <dbReference type="EMBL" id="MBW0482386.1"/>
    </source>
</evidence>
<proteinExistence type="predicted"/>
<accession>A0A9Q3CC77</accession>
<protein>
    <submittedName>
        <fullName evidence="1">Uncharacterized protein</fullName>
    </submittedName>
</protein>
<name>A0A9Q3CC77_9BASI</name>
<dbReference type="Proteomes" id="UP000765509">
    <property type="component" value="Unassembled WGS sequence"/>
</dbReference>
<sequence length="88" mass="10150">MHHPQAVPSYQWQLAGSSAEYKTPFKLFGRTWAMLKWHSVELRRVNPLGLTQSAHKRLPSSVQLAVAILGCRFRSWTKARIEQPFQGF</sequence>